<evidence type="ECO:0000256" key="1">
    <source>
        <dbReference type="SAM" id="MobiDB-lite"/>
    </source>
</evidence>
<organism evidence="2 3">
    <name type="scientific">Venturia inaequalis</name>
    <name type="common">Apple scab fungus</name>
    <dbReference type="NCBI Taxonomy" id="5025"/>
    <lineage>
        <taxon>Eukaryota</taxon>
        <taxon>Fungi</taxon>
        <taxon>Dikarya</taxon>
        <taxon>Ascomycota</taxon>
        <taxon>Pezizomycotina</taxon>
        <taxon>Dothideomycetes</taxon>
        <taxon>Pleosporomycetidae</taxon>
        <taxon>Venturiales</taxon>
        <taxon>Venturiaceae</taxon>
        <taxon>Venturia</taxon>
    </lineage>
</organism>
<feature type="region of interest" description="Disordered" evidence="1">
    <location>
        <begin position="1"/>
        <end position="27"/>
    </location>
</feature>
<dbReference type="AlphaFoldDB" id="A0A8H3YXS2"/>
<sequence>MRDHDGFDAPSAPLTSDATETSEEDTELTAHEYARECGLCTDYLTETPWDLFRSWEPFETSAEDLEDPEDAAQHRVTADDLARERLDINLEARELLFSIVKDEGDSFLHCLPEFERLSNDLRLELPLLETGDHDLDVLHFGHRPVPDFVKMNMPMEYTEREKDEGTEWPTKYRDLPQQVERKYAAEKLEFPREGVEFLMGVMKDEWTAADMDELYASEMTYTKNKALEPITPPLLPLSPPLNPFKPEVDATEL</sequence>
<evidence type="ECO:0000313" key="2">
    <source>
        <dbReference type="EMBL" id="KAE9977980.1"/>
    </source>
</evidence>
<gene>
    <name evidence="2" type="ORF">BLS_000976</name>
</gene>
<evidence type="ECO:0000313" key="3">
    <source>
        <dbReference type="Proteomes" id="UP000433883"/>
    </source>
</evidence>
<feature type="region of interest" description="Disordered" evidence="1">
    <location>
        <begin position="232"/>
        <end position="253"/>
    </location>
</feature>
<accession>A0A8H3YXS2</accession>
<reference evidence="2 3" key="1">
    <citation type="submission" date="2019-11" db="EMBL/GenBank/DDBJ databases">
        <title>Venturia inaequalis Genome Resource.</title>
        <authorList>
            <person name="Lichtner F.J."/>
        </authorList>
    </citation>
    <scope>NUCLEOTIDE SEQUENCE [LARGE SCALE GENOMIC DNA]</scope>
    <source>
        <strain evidence="2">Bline_iso_100314</strain>
    </source>
</reference>
<feature type="non-terminal residue" evidence="2">
    <location>
        <position position="1"/>
    </location>
</feature>
<dbReference type="EMBL" id="WNWQ01000120">
    <property type="protein sequence ID" value="KAE9977980.1"/>
    <property type="molecule type" value="Genomic_DNA"/>
</dbReference>
<proteinExistence type="predicted"/>
<comment type="caution">
    <text evidence="2">The sequence shown here is derived from an EMBL/GenBank/DDBJ whole genome shotgun (WGS) entry which is preliminary data.</text>
</comment>
<name>A0A8H3YXS2_VENIN</name>
<feature type="compositionally biased region" description="Pro residues" evidence="1">
    <location>
        <begin position="232"/>
        <end position="243"/>
    </location>
</feature>
<dbReference type="Proteomes" id="UP000433883">
    <property type="component" value="Unassembled WGS sequence"/>
</dbReference>
<protein>
    <submittedName>
        <fullName evidence="2">Uncharacterized protein</fullName>
    </submittedName>
</protein>